<dbReference type="InterPro" id="IPR007219">
    <property type="entry name" value="XnlR_reg_dom"/>
</dbReference>
<dbReference type="CDD" id="cd12148">
    <property type="entry name" value="fungal_TF_MHR"/>
    <property type="match status" value="1"/>
</dbReference>
<keyword evidence="3" id="KW-0804">Transcription</keyword>
<reference evidence="6" key="1">
    <citation type="submission" date="2022-12" db="EMBL/GenBank/DDBJ databases">
        <authorList>
            <person name="Petersen C."/>
        </authorList>
    </citation>
    <scope>NUCLEOTIDE SEQUENCE</scope>
    <source>
        <strain evidence="6">IBT 16125</strain>
    </source>
</reference>
<dbReference type="GO" id="GO:0003677">
    <property type="term" value="F:DNA binding"/>
    <property type="evidence" value="ECO:0007669"/>
    <property type="project" value="UniProtKB-KW"/>
</dbReference>
<dbReference type="GO" id="GO:0008270">
    <property type="term" value="F:zinc ion binding"/>
    <property type="evidence" value="ECO:0007669"/>
    <property type="project" value="InterPro"/>
</dbReference>
<dbReference type="PANTHER" id="PTHR47424:SF3">
    <property type="entry name" value="REGULATORY PROTEIN GAL4"/>
    <property type="match status" value="1"/>
</dbReference>
<protein>
    <recommendedName>
        <fullName evidence="5">Xylanolytic transcriptional activator regulatory domain-containing protein</fullName>
    </recommendedName>
</protein>
<sequence length="885" mass="100501">MSSDCQASDVSTLAAQVEKLSNALVKLTGESDVRKLHHKYGYYLDKCLYKEVSPEDFTVNYFKLTSNITQVSQLFADHPDTYVQFLNGRFNGKKGVDRLYIERFAKRFVGGRNGPIDGWLLDHLMAQDIIDFDPKVGRAKARIRALMSAGTHESISADFPGGYRQWWEGGVYENEYILQDGVWKILRLRYYPFWHGSFELGWKQAKNFVPLFKEQFPADPLGPDELLEDFSLWPDTRVVPFHYRHPVTEQEVAEEDMQAPKWLEGASSAPPARTITDWGGSKDEIPGPCDYCRSINAECRIDPDKRRQRPYYFVSEEEFRNMQIILKHYVPDTELTPDNLRSLARSCQTAKGTFADQPNATNALSPAMTAILNEEGETELQDGCFDSIIATPSSEEEAEDHLLQQVLSLYHKLGCLLEDSQGEYRYMGAESGLPFNTAIRCFKRNGLQTPLSPDVIPAMVTVTMPLPISRPLVKPMVLPPWETCLKLVTKYFEDVHCLYWLYSSERFHAQLEETYHVSQEMLTASWRCSLCSILAIAKFGLASPEDSVTAKDYLKNAKSFVPEACDEGSLESVRSMVLLATAMQSQGFSNPAYIYSSIAIQIACSLGIHCDKYSSTHGNVEREHSRRVWWSLVVFDQDLSLRIGKPSATESAWQSPPLPSETDWLGSLPLHLNISTPNALLLQRAISVLHLRYHSMRLLVGRPFLLYKLLCWKKQRETDFHLSVSHFTDICTDSAEKMLEIMHIMVANDLQSSIIALDFYYALDILQIFICVFALTKSQQQFDNICKCLKILQSLSTTGFGETMISEVLFELTEWGLFPDCADPLDSLQDFDASLLTAEAVNGFHDRIFGDCNNVDLDHTWSTIFSHLDFAEPMTGTTLMQEYPH</sequence>
<dbReference type="Proteomes" id="UP001213681">
    <property type="component" value="Unassembled WGS sequence"/>
</dbReference>
<dbReference type="EMBL" id="JAPVEA010000002">
    <property type="protein sequence ID" value="KAJ5459890.1"/>
    <property type="molecule type" value="Genomic_DNA"/>
</dbReference>
<evidence type="ECO:0000259" key="5">
    <source>
        <dbReference type="SMART" id="SM00906"/>
    </source>
</evidence>
<evidence type="ECO:0000256" key="4">
    <source>
        <dbReference type="ARBA" id="ARBA00023242"/>
    </source>
</evidence>
<gene>
    <name evidence="6" type="ORF">N7458_001442</name>
</gene>
<organism evidence="6 7">
    <name type="scientific">Penicillium daleae</name>
    <dbReference type="NCBI Taxonomy" id="63821"/>
    <lineage>
        <taxon>Eukaryota</taxon>
        <taxon>Fungi</taxon>
        <taxon>Dikarya</taxon>
        <taxon>Ascomycota</taxon>
        <taxon>Pezizomycotina</taxon>
        <taxon>Eurotiomycetes</taxon>
        <taxon>Eurotiomycetidae</taxon>
        <taxon>Eurotiales</taxon>
        <taxon>Aspergillaceae</taxon>
        <taxon>Penicillium</taxon>
    </lineage>
</organism>
<keyword evidence="2" id="KW-0238">DNA-binding</keyword>
<evidence type="ECO:0000313" key="6">
    <source>
        <dbReference type="EMBL" id="KAJ5459890.1"/>
    </source>
</evidence>
<dbReference type="InterPro" id="IPR051127">
    <property type="entry name" value="Fungal_SecMet_Regulators"/>
</dbReference>
<proteinExistence type="predicted"/>
<comment type="caution">
    <text evidence="6">The sequence shown here is derived from an EMBL/GenBank/DDBJ whole genome shotgun (WGS) entry which is preliminary data.</text>
</comment>
<dbReference type="PANTHER" id="PTHR47424">
    <property type="entry name" value="REGULATORY PROTEIN GAL4"/>
    <property type="match status" value="1"/>
</dbReference>
<dbReference type="RefSeq" id="XP_056768932.1">
    <property type="nucleotide sequence ID" value="XM_056904825.1"/>
</dbReference>
<name>A0AAD6CDI3_9EURO</name>
<dbReference type="Gene3D" id="3.10.450.50">
    <property type="match status" value="1"/>
</dbReference>
<keyword evidence="7" id="KW-1185">Reference proteome</keyword>
<feature type="domain" description="Xylanolytic transcriptional activator regulatory" evidence="5">
    <location>
        <begin position="592"/>
        <end position="665"/>
    </location>
</feature>
<evidence type="ECO:0000256" key="3">
    <source>
        <dbReference type="ARBA" id="ARBA00023163"/>
    </source>
</evidence>
<keyword evidence="1" id="KW-0805">Transcription regulation</keyword>
<dbReference type="InterPro" id="IPR032710">
    <property type="entry name" value="NTF2-like_dom_sf"/>
</dbReference>
<dbReference type="Pfam" id="PF04082">
    <property type="entry name" value="Fungal_trans"/>
    <property type="match status" value="1"/>
</dbReference>
<evidence type="ECO:0000256" key="1">
    <source>
        <dbReference type="ARBA" id="ARBA00023015"/>
    </source>
</evidence>
<dbReference type="GO" id="GO:0006351">
    <property type="term" value="P:DNA-templated transcription"/>
    <property type="evidence" value="ECO:0007669"/>
    <property type="project" value="InterPro"/>
</dbReference>
<reference evidence="6" key="2">
    <citation type="journal article" date="2023" name="IMA Fungus">
        <title>Comparative genomic study of the Penicillium genus elucidates a diverse pangenome and 15 lateral gene transfer events.</title>
        <authorList>
            <person name="Petersen C."/>
            <person name="Sorensen T."/>
            <person name="Nielsen M.R."/>
            <person name="Sondergaard T.E."/>
            <person name="Sorensen J.L."/>
            <person name="Fitzpatrick D.A."/>
            <person name="Frisvad J.C."/>
            <person name="Nielsen K.L."/>
        </authorList>
    </citation>
    <scope>NUCLEOTIDE SEQUENCE</scope>
    <source>
        <strain evidence="6">IBT 16125</strain>
    </source>
</reference>
<evidence type="ECO:0000256" key="2">
    <source>
        <dbReference type="ARBA" id="ARBA00023125"/>
    </source>
</evidence>
<dbReference type="InterPro" id="IPR037401">
    <property type="entry name" value="SnoaL-like"/>
</dbReference>
<keyword evidence="4" id="KW-0539">Nucleus</keyword>
<dbReference type="GeneID" id="81595068"/>
<dbReference type="AlphaFoldDB" id="A0AAD6CDI3"/>
<accession>A0AAD6CDI3</accession>
<dbReference type="SUPFAM" id="SSF54427">
    <property type="entry name" value="NTF2-like"/>
    <property type="match status" value="1"/>
</dbReference>
<evidence type="ECO:0000313" key="7">
    <source>
        <dbReference type="Proteomes" id="UP001213681"/>
    </source>
</evidence>
<dbReference type="Pfam" id="PF13577">
    <property type="entry name" value="SnoaL_4"/>
    <property type="match status" value="1"/>
</dbReference>
<dbReference type="SMART" id="SM00906">
    <property type="entry name" value="Fungal_trans"/>
    <property type="match status" value="1"/>
</dbReference>